<sequence length="108" mass="12385">MGLTLGWGTKILHAEWQKKKKKNHYTNILNVFNVLLSSKLNLKKKKKKKYPDTQSLIKNTHKIPEISQKQNLNLPSVPAAIYIASTSRDDFKSIGMLLLLLLSHFSRV</sequence>
<dbReference type="EMBL" id="OX459969">
    <property type="protein sequence ID" value="CAI9173285.1"/>
    <property type="molecule type" value="Genomic_DNA"/>
</dbReference>
<reference evidence="1" key="1">
    <citation type="submission" date="2023-04" db="EMBL/GenBank/DDBJ databases">
        <authorList>
            <consortium name="ELIXIR-Norway"/>
        </authorList>
    </citation>
    <scope>NUCLEOTIDE SEQUENCE [LARGE SCALE GENOMIC DNA]</scope>
</reference>
<organism evidence="1 2">
    <name type="scientific">Rangifer tarandus platyrhynchus</name>
    <name type="common">Svalbard reindeer</name>
    <dbReference type="NCBI Taxonomy" id="3082113"/>
    <lineage>
        <taxon>Eukaryota</taxon>
        <taxon>Metazoa</taxon>
        <taxon>Chordata</taxon>
        <taxon>Craniata</taxon>
        <taxon>Vertebrata</taxon>
        <taxon>Euteleostomi</taxon>
        <taxon>Mammalia</taxon>
        <taxon>Eutheria</taxon>
        <taxon>Laurasiatheria</taxon>
        <taxon>Artiodactyla</taxon>
        <taxon>Ruminantia</taxon>
        <taxon>Pecora</taxon>
        <taxon>Cervidae</taxon>
        <taxon>Odocoileinae</taxon>
        <taxon>Rangifer</taxon>
    </lineage>
</organism>
<protein>
    <submittedName>
        <fullName evidence="1">Uncharacterized protein</fullName>
    </submittedName>
</protein>
<evidence type="ECO:0000313" key="2">
    <source>
        <dbReference type="Proteomes" id="UP001176941"/>
    </source>
</evidence>
<keyword evidence="2" id="KW-1185">Reference proteome</keyword>
<dbReference type="Proteomes" id="UP001176941">
    <property type="component" value="Chromosome 33"/>
</dbReference>
<proteinExistence type="predicted"/>
<gene>
    <name evidence="1" type="ORF">MRATA1EN1_LOCUS22247</name>
</gene>
<evidence type="ECO:0000313" key="1">
    <source>
        <dbReference type="EMBL" id="CAI9173285.1"/>
    </source>
</evidence>
<accession>A0ABN8ZIG6</accession>
<name>A0ABN8ZIG6_RANTA</name>